<dbReference type="RefSeq" id="WP_071648942.1">
    <property type="nucleotide sequence ID" value="NZ_CP017962.1"/>
</dbReference>
<keyword evidence="2" id="KW-0472">Membrane</keyword>
<keyword evidence="2" id="KW-0812">Transmembrane</keyword>
<feature type="region of interest" description="Disordered" evidence="1">
    <location>
        <begin position="73"/>
        <end position="124"/>
    </location>
</feature>
<accession>A0AAC9NK97</accession>
<keyword evidence="2" id="KW-1133">Transmembrane helix</keyword>
<dbReference type="AlphaFoldDB" id="A0AAC9NK97"/>
<name>A0AAC9NK97_VIRHA</name>
<dbReference type="GeneID" id="71514555"/>
<dbReference type="InterPro" id="IPR048110">
    <property type="entry name" value="SA1362/YqhP-like"/>
</dbReference>
<feature type="transmembrane region" description="Helical" evidence="2">
    <location>
        <begin position="32"/>
        <end position="55"/>
    </location>
</feature>
<feature type="compositionally biased region" description="Basic and acidic residues" evidence="1">
    <location>
        <begin position="109"/>
        <end position="124"/>
    </location>
</feature>
<evidence type="ECO:0000256" key="2">
    <source>
        <dbReference type="SAM" id="Phobius"/>
    </source>
</evidence>
<evidence type="ECO:0000256" key="1">
    <source>
        <dbReference type="SAM" id="MobiDB-lite"/>
    </source>
</evidence>
<organism evidence="3 4">
    <name type="scientific">Virgibacillus halodenitrificans</name>
    <name type="common">Bacillus halodenitrificans</name>
    <dbReference type="NCBI Taxonomy" id="1482"/>
    <lineage>
        <taxon>Bacteria</taxon>
        <taxon>Bacillati</taxon>
        <taxon>Bacillota</taxon>
        <taxon>Bacilli</taxon>
        <taxon>Bacillales</taxon>
        <taxon>Bacillaceae</taxon>
        <taxon>Virgibacillus</taxon>
    </lineage>
</organism>
<protein>
    <submittedName>
        <fullName evidence="3">Uncharacterized protein</fullName>
    </submittedName>
</protein>
<gene>
    <name evidence="3" type="ORF">BME96_09145</name>
</gene>
<feature type="transmembrane region" description="Helical" evidence="2">
    <location>
        <begin position="7"/>
        <end position="26"/>
    </location>
</feature>
<dbReference type="KEGG" id="vhl:BME96_09145"/>
<feature type="compositionally biased region" description="Basic residues" evidence="1">
    <location>
        <begin position="73"/>
        <end position="107"/>
    </location>
</feature>
<reference evidence="3 4" key="1">
    <citation type="submission" date="2016-11" db="EMBL/GenBank/DDBJ databases">
        <title>Complete genome sequencing of Virgibacillus halodenitrificans PDB-F2.</title>
        <authorList>
            <person name="Sun Z."/>
            <person name="Zhou Y."/>
            <person name="Li H."/>
        </authorList>
    </citation>
    <scope>NUCLEOTIDE SEQUENCE [LARGE SCALE GENOMIC DNA]</scope>
    <source>
        <strain evidence="3 4">PDB-F2</strain>
    </source>
</reference>
<evidence type="ECO:0000313" key="4">
    <source>
        <dbReference type="Proteomes" id="UP000182945"/>
    </source>
</evidence>
<dbReference type="NCBIfam" id="NF041554">
    <property type="entry name" value="SA1362_fam"/>
    <property type="match status" value="1"/>
</dbReference>
<dbReference type="Proteomes" id="UP000182945">
    <property type="component" value="Chromosome"/>
</dbReference>
<dbReference type="EMBL" id="CP017962">
    <property type="protein sequence ID" value="APC48322.1"/>
    <property type="molecule type" value="Genomic_DNA"/>
</dbReference>
<sequence>MARNKISIIMYLIISLAAVGLVSQIFTNTKSFLTNILVMLGFGIAMFAVIYFIFLKKKAPSNDMKKYKKAVKQSKAKYKHNTPVKSTHTKKQVLNPSKRKPNKRASHLKVIDGNKTKEKDRASF</sequence>
<proteinExistence type="predicted"/>
<evidence type="ECO:0000313" key="3">
    <source>
        <dbReference type="EMBL" id="APC48322.1"/>
    </source>
</evidence>